<organism evidence="1 2">
    <name type="scientific">Melipona quadrifasciata</name>
    <dbReference type="NCBI Taxonomy" id="166423"/>
    <lineage>
        <taxon>Eukaryota</taxon>
        <taxon>Metazoa</taxon>
        <taxon>Ecdysozoa</taxon>
        <taxon>Arthropoda</taxon>
        <taxon>Hexapoda</taxon>
        <taxon>Insecta</taxon>
        <taxon>Pterygota</taxon>
        <taxon>Neoptera</taxon>
        <taxon>Endopterygota</taxon>
        <taxon>Hymenoptera</taxon>
        <taxon>Apocrita</taxon>
        <taxon>Aculeata</taxon>
        <taxon>Apoidea</taxon>
        <taxon>Anthophila</taxon>
        <taxon>Apidae</taxon>
        <taxon>Melipona</taxon>
    </lineage>
</organism>
<evidence type="ECO:0000313" key="2">
    <source>
        <dbReference type="Proteomes" id="UP000053105"/>
    </source>
</evidence>
<accession>A0A0M9AAT7</accession>
<dbReference type="EMBL" id="KQ435698">
    <property type="protein sequence ID" value="KOX80727.1"/>
    <property type="molecule type" value="Genomic_DNA"/>
</dbReference>
<proteinExistence type="predicted"/>
<dbReference type="Proteomes" id="UP000053105">
    <property type="component" value="Unassembled WGS sequence"/>
</dbReference>
<protein>
    <submittedName>
        <fullName evidence="1">Uncharacterized protein</fullName>
    </submittedName>
</protein>
<dbReference type="AlphaFoldDB" id="A0A0M9AAT7"/>
<name>A0A0M9AAT7_9HYME</name>
<gene>
    <name evidence="1" type="ORF">WN51_02015</name>
</gene>
<keyword evidence="2" id="KW-1185">Reference proteome</keyword>
<evidence type="ECO:0000313" key="1">
    <source>
        <dbReference type="EMBL" id="KOX80727.1"/>
    </source>
</evidence>
<dbReference type="OrthoDB" id="442947at2759"/>
<sequence length="284" mass="32336">MDSMDSKPVLNDDPSVTLTIRLIMQGKTVSKSFGSCRESPLIAGIYNRAMELEHTATIYTYTSIVWPRRAERSGGGSASEKWGGASRQLATSEATRIDICYEKSNVRKEVRDTCGQSDEYFFFSVASASSFDEAHLAEINYKMNKELEVDEGISTITSKGLSVCDTLVRTEHLEDWHLVSRNNAVNVDVYLWLKAQRKFRQDSTLASNDRDIAMVPMGKKCRRCSGRWIRHVSPLDSLSFRLLFRDLRSVDVFSTLDDNMFNRSIKLCTDHKLEDFLCYEDVCE</sequence>
<reference evidence="1 2" key="1">
    <citation type="submission" date="2015-07" db="EMBL/GenBank/DDBJ databases">
        <title>The genome of Melipona quadrifasciata.</title>
        <authorList>
            <person name="Pan H."/>
            <person name="Kapheim K."/>
        </authorList>
    </citation>
    <scope>NUCLEOTIDE SEQUENCE [LARGE SCALE GENOMIC DNA]</scope>
    <source>
        <strain evidence="1">0111107301</strain>
        <tissue evidence="1">Whole body</tissue>
    </source>
</reference>